<accession>A0A9Q1Q4N5</accession>
<dbReference type="SUPFAM" id="SSF57903">
    <property type="entry name" value="FYVE/PHD zinc finger"/>
    <property type="match status" value="1"/>
</dbReference>
<comment type="function">
    <text evidence="1">Acetyltransferase enzyme. Acetylates histones, giving a specific tag for transcriptional activation.</text>
</comment>
<dbReference type="EC" id="2.3.1.48" evidence="3"/>
<evidence type="ECO:0000256" key="9">
    <source>
        <dbReference type="ARBA" id="ARBA00023015"/>
    </source>
</evidence>
<dbReference type="SMART" id="SM00291">
    <property type="entry name" value="ZnF_ZZ"/>
    <property type="match status" value="2"/>
</dbReference>
<evidence type="ECO:0000256" key="10">
    <source>
        <dbReference type="ARBA" id="ARBA00023159"/>
    </source>
</evidence>
<comment type="subcellular location">
    <subcellularLocation>
        <location evidence="2">Nucleus</location>
    </subcellularLocation>
</comment>
<evidence type="ECO:0000259" key="18">
    <source>
        <dbReference type="PROSITE" id="PS50134"/>
    </source>
</evidence>
<keyword evidence="10" id="KW-0010">Activator</keyword>
<evidence type="ECO:0000256" key="6">
    <source>
        <dbReference type="ARBA" id="ARBA00022771"/>
    </source>
</evidence>
<organism evidence="21 22">
    <name type="scientific">Carnegiea gigantea</name>
    <dbReference type="NCBI Taxonomy" id="171969"/>
    <lineage>
        <taxon>Eukaryota</taxon>
        <taxon>Viridiplantae</taxon>
        <taxon>Streptophyta</taxon>
        <taxon>Embryophyta</taxon>
        <taxon>Tracheophyta</taxon>
        <taxon>Spermatophyta</taxon>
        <taxon>Magnoliopsida</taxon>
        <taxon>eudicotyledons</taxon>
        <taxon>Gunneridae</taxon>
        <taxon>Pentapetalae</taxon>
        <taxon>Caryophyllales</taxon>
        <taxon>Cactineae</taxon>
        <taxon>Cactaceae</taxon>
        <taxon>Cactoideae</taxon>
        <taxon>Echinocereeae</taxon>
        <taxon>Carnegiea</taxon>
    </lineage>
</organism>
<dbReference type="InterPro" id="IPR035898">
    <property type="entry name" value="TAZ_dom_sf"/>
</dbReference>
<feature type="region of interest" description="Disordered" evidence="16">
    <location>
        <begin position="588"/>
        <end position="613"/>
    </location>
</feature>
<dbReference type="CDD" id="cd15614">
    <property type="entry name" value="PHD_HAC_like"/>
    <property type="match status" value="1"/>
</dbReference>
<dbReference type="Gene3D" id="1.20.1020.10">
    <property type="entry name" value="TAZ domain"/>
    <property type="match status" value="1"/>
</dbReference>
<evidence type="ECO:0000256" key="11">
    <source>
        <dbReference type="ARBA" id="ARBA00023163"/>
    </source>
</evidence>
<evidence type="ECO:0000256" key="13">
    <source>
        <dbReference type="ARBA" id="ARBA00023315"/>
    </source>
</evidence>
<evidence type="ECO:0000313" key="21">
    <source>
        <dbReference type="EMBL" id="KAJ8428521.1"/>
    </source>
</evidence>
<keyword evidence="8" id="KW-0156">Chromatin regulator</keyword>
<dbReference type="PANTHER" id="PTHR13808:SF1">
    <property type="entry name" value="HISTONE ACETYLTRANSFERASE"/>
    <property type="match status" value="1"/>
</dbReference>
<dbReference type="SMART" id="SM00551">
    <property type="entry name" value="ZnF_TAZ"/>
    <property type="match status" value="1"/>
</dbReference>
<dbReference type="GO" id="GO:0000123">
    <property type="term" value="C:histone acetyltransferase complex"/>
    <property type="evidence" value="ECO:0007669"/>
    <property type="project" value="TreeGrafter"/>
</dbReference>
<dbReference type="InterPro" id="IPR031162">
    <property type="entry name" value="CBP_P300_HAT"/>
</dbReference>
<dbReference type="PANTHER" id="PTHR13808">
    <property type="entry name" value="CBP/P300-RELATED"/>
    <property type="match status" value="1"/>
</dbReference>
<gene>
    <name evidence="21" type="ORF">Cgig2_009208</name>
</gene>
<evidence type="ECO:0000256" key="12">
    <source>
        <dbReference type="ARBA" id="ARBA00023242"/>
    </source>
</evidence>
<feature type="compositionally biased region" description="Basic and acidic residues" evidence="16">
    <location>
        <begin position="588"/>
        <end position="602"/>
    </location>
</feature>
<dbReference type="GO" id="GO:0003713">
    <property type="term" value="F:transcription coactivator activity"/>
    <property type="evidence" value="ECO:0007669"/>
    <property type="project" value="TreeGrafter"/>
</dbReference>
<keyword evidence="5" id="KW-0479">Metal-binding</keyword>
<dbReference type="SUPFAM" id="SSF57850">
    <property type="entry name" value="RING/U-box"/>
    <property type="match status" value="2"/>
</dbReference>
<dbReference type="PROSITE" id="PS50134">
    <property type="entry name" value="ZF_TAZ"/>
    <property type="match status" value="1"/>
</dbReference>
<evidence type="ECO:0000256" key="7">
    <source>
        <dbReference type="ARBA" id="ARBA00022833"/>
    </source>
</evidence>
<dbReference type="GO" id="GO:0004402">
    <property type="term" value="F:histone acetyltransferase activity"/>
    <property type="evidence" value="ECO:0007669"/>
    <property type="project" value="InterPro"/>
</dbReference>
<dbReference type="Gene3D" id="3.30.60.90">
    <property type="match status" value="1"/>
</dbReference>
<feature type="region of interest" description="Disordered" evidence="16">
    <location>
        <begin position="488"/>
        <end position="510"/>
    </location>
</feature>
<evidence type="ECO:0000259" key="17">
    <source>
        <dbReference type="PROSITE" id="PS50016"/>
    </source>
</evidence>
<feature type="domain" description="ZZ-type" evidence="19">
    <location>
        <begin position="1110"/>
        <end position="1168"/>
    </location>
</feature>
<dbReference type="InterPro" id="IPR043145">
    <property type="entry name" value="Znf_ZZ_sf"/>
</dbReference>
<evidence type="ECO:0000256" key="3">
    <source>
        <dbReference type="ARBA" id="ARBA00013184"/>
    </source>
</evidence>
<proteinExistence type="predicted"/>
<keyword evidence="4" id="KW-0808">Transferase</keyword>
<evidence type="ECO:0000313" key="22">
    <source>
        <dbReference type="Proteomes" id="UP001153076"/>
    </source>
</evidence>
<feature type="domain" description="TAZ-type" evidence="18">
    <location>
        <begin position="1287"/>
        <end position="1370"/>
    </location>
</feature>
<evidence type="ECO:0000256" key="4">
    <source>
        <dbReference type="ARBA" id="ARBA00022679"/>
    </source>
</evidence>
<dbReference type="GO" id="GO:0045944">
    <property type="term" value="P:positive regulation of transcription by RNA polymerase II"/>
    <property type="evidence" value="ECO:0007669"/>
    <property type="project" value="TreeGrafter"/>
</dbReference>
<keyword evidence="9" id="KW-0805">Transcription regulation</keyword>
<evidence type="ECO:0000256" key="15">
    <source>
        <dbReference type="PROSITE-ProRule" id="PRU00228"/>
    </source>
</evidence>
<evidence type="ECO:0000259" key="19">
    <source>
        <dbReference type="PROSITE" id="PS50135"/>
    </source>
</evidence>
<dbReference type="InterPro" id="IPR013083">
    <property type="entry name" value="Znf_RING/FYVE/PHD"/>
</dbReference>
<evidence type="ECO:0000256" key="16">
    <source>
        <dbReference type="SAM" id="MobiDB-lite"/>
    </source>
</evidence>
<evidence type="ECO:0000259" key="20">
    <source>
        <dbReference type="PROSITE" id="PS51727"/>
    </source>
</evidence>
<comment type="catalytic activity">
    <reaction evidence="14">
        <text>L-lysyl-[protein] + acetyl-CoA = N(6)-acetyl-L-lysyl-[protein] + CoA + H(+)</text>
        <dbReference type="Rhea" id="RHEA:45948"/>
        <dbReference type="Rhea" id="RHEA-COMP:9752"/>
        <dbReference type="Rhea" id="RHEA-COMP:10731"/>
        <dbReference type="ChEBI" id="CHEBI:15378"/>
        <dbReference type="ChEBI" id="CHEBI:29969"/>
        <dbReference type="ChEBI" id="CHEBI:57287"/>
        <dbReference type="ChEBI" id="CHEBI:57288"/>
        <dbReference type="ChEBI" id="CHEBI:61930"/>
        <dbReference type="EC" id="2.3.1.48"/>
    </reaction>
</comment>
<evidence type="ECO:0000256" key="5">
    <source>
        <dbReference type="ARBA" id="ARBA00022723"/>
    </source>
</evidence>
<dbReference type="OrthoDB" id="899at2759"/>
<dbReference type="GO" id="GO:0031490">
    <property type="term" value="F:chromatin DNA binding"/>
    <property type="evidence" value="ECO:0007669"/>
    <property type="project" value="TreeGrafter"/>
</dbReference>
<dbReference type="InterPro" id="IPR019787">
    <property type="entry name" value="Znf_PHD-finger"/>
</dbReference>
<evidence type="ECO:0000256" key="14">
    <source>
        <dbReference type="ARBA" id="ARBA00048017"/>
    </source>
</evidence>
<keyword evidence="11" id="KW-0804">Transcription</keyword>
<sequence length="1395" mass="156432">MASIEQSSVLNFPQNGGLGFRLPQSDIQFNWRNDPSVIPCREYVTKAIQVYLAQNASGEFGQQIAELASYLENQMFMGALSKEDYMNKEKFHGRLQVLIQRKWVDAKSAQQESTHSTTFFPMYNAAPTFGMLSNFGAAQNKPLPDYMLTANPGGNLVQADTSNQSHLQADVQRSAASGSRKRTFDATLEQPEQVLPNSCSPREVFSCVGPADSGPTFSGSVLQYDSEASFESHNIINQHFTEGECNPILLSSQSSPSVHTPSMVGENSKLEAFHVSDEVLMQQTMLESPRITQQQSQPKLQFDEHLLRNDGTSARISVENRNLYESHDTLLRAILLPRCEEPGSGNVRQSSADKLLCYYITYTKHPLLRGKSKFPFLEYLHSQKCNGAMCSCEEYKLLFSHFDNCGSADCCICGPAIRTCSAGLVHPGLKTASNSNKSLMCASDFGGTACLDKSEDLMNPAKSRKLNSTFRANFSSCGVSALVEDAGGQKTSESPVEVNSDAQEGHAKMCKSDPSLTSIGEGDNNAGALIQGDTSGGTPSLCDEPSADFKQKIESATPCELNDTVNDDFQTLPSECLSEQACVAQHKEVAKGNHPEETRPEISGEGSQPTVSKLEKQKVDGITLIDFFSAGEIRQHIASLRQKVDQIIAEDVAGNTASCSINENCCQICASDRLVFAPMPIYCSACGMRIKNYGTYYSPKDENRAQICFCSVCYNKARGGCITYCGVSVAKNNLVMKKNNLISEESWVQCDRCEGWQHQVCALFNDKRDLGGKAEYICPNCYLEDLENKLRMPLPRSCAFDARNLPQTLLSDHIEQRLFSRLKQEREDRAKAGGKAAEEVLEPADLAVRVVSSVDKRLKVKEQFLNIFPEKNYPAEFPYRSKVILLFQRIEGVDVCLFAMYVQEFGSECSPPNQRCIYISYLDSVKYFRPEMKAVSGEALRTFVYHEILVGYLDYCKKRGFATCYIWACPPVKGEDYILYCHPETQKTPRPDKLRHWYQSMLKKASKENIVVNFTNLYEKFFVPTGECNTKVTAARLPYFDGDYWSSVAETMIKKIEQEDMEMKVKKMTRRSLKSMGHINPSADEVKDILLMQELGQSISSAKEDFIIVYLQFVCTHCHEVILSGKRWFCTQCKNFQLCERCHGADQNSAQGDMHISSSGQKHALAQEMVNDVPVDTEDNDSIMDNCFLENRHALLSFCQGNHYQFDSLRRAKHSSMMILYHLHNPNSSSCGTFCSLCLKDLGADQRWKCEICPELNVCSMCYQRSNASCHNHTMSCHLPTARGGAENKLTKMVRELLDVILHASHCQTTSHLCSYPNCTLIRRLFFHAHVCKIRVAGGCCHCRKTWFILMMHSRRCKDSACNVPRCLDLKKYAERIELRSRTQRSKNPPDVHLH</sequence>
<keyword evidence="6 15" id="KW-0863">Zinc-finger</keyword>
<dbReference type="EMBL" id="JAKOGI010000999">
    <property type="protein sequence ID" value="KAJ8428521.1"/>
    <property type="molecule type" value="Genomic_DNA"/>
</dbReference>
<keyword evidence="12" id="KW-0539">Nucleus</keyword>
<dbReference type="PROSITE" id="PS50135">
    <property type="entry name" value="ZF_ZZ_2"/>
    <property type="match status" value="1"/>
</dbReference>
<protein>
    <recommendedName>
        <fullName evidence="3">histone acetyltransferase</fullName>
        <ecNumber evidence="3">2.3.1.48</ecNumber>
    </recommendedName>
</protein>
<dbReference type="GO" id="GO:0005667">
    <property type="term" value="C:transcription regulator complex"/>
    <property type="evidence" value="ECO:0007669"/>
    <property type="project" value="TreeGrafter"/>
</dbReference>
<dbReference type="Gene3D" id="3.30.40.10">
    <property type="entry name" value="Zinc/RING finger domain, C3HC4 (zinc finger)"/>
    <property type="match status" value="1"/>
</dbReference>
<comment type="caution">
    <text evidence="21">The sequence shown here is derived from an EMBL/GenBank/DDBJ whole genome shotgun (WGS) entry which is preliminary data.</text>
</comment>
<keyword evidence="7" id="KW-0862">Zinc</keyword>
<dbReference type="GO" id="GO:0005634">
    <property type="term" value="C:nucleus"/>
    <property type="evidence" value="ECO:0007669"/>
    <property type="project" value="UniProtKB-SubCell"/>
</dbReference>
<name>A0A9Q1Q4N5_9CARY</name>
<feature type="domain" description="CBP/p300-type HAT" evidence="20">
    <location>
        <begin position="799"/>
        <end position="1228"/>
    </location>
</feature>
<evidence type="ECO:0000256" key="1">
    <source>
        <dbReference type="ARBA" id="ARBA00002581"/>
    </source>
</evidence>
<keyword evidence="13" id="KW-0012">Acyltransferase</keyword>
<evidence type="ECO:0000256" key="8">
    <source>
        <dbReference type="ARBA" id="ARBA00022853"/>
    </source>
</evidence>
<dbReference type="Proteomes" id="UP001153076">
    <property type="component" value="Unassembled WGS sequence"/>
</dbReference>
<dbReference type="InterPro" id="IPR000433">
    <property type="entry name" value="Znf_ZZ"/>
</dbReference>
<dbReference type="PROSITE" id="PS51727">
    <property type="entry name" value="CBP_P300_HAT"/>
    <property type="match status" value="1"/>
</dbReference>
<dbReference type="InterPro" id="IPR000197">
    <property type="entry name" value="Znf_TAZ"/>
</dbReference>
<dbReference type="Pfam" id="PF02135">
    <property type="entry name" value="zf-TAZ"/>
    <property type="match status" value="1"/>
</dbReference>
<dbReference type="Pfam" id="PF08214">
    <property type="entry name" value="HAT_KAT11"/>
    <property type="match status" value="1"/>
</dbReference>
<keyword evidence="22" id="KW-1185">Reference proteome</keyword>
<dbReference type="InterPro" id="IPR011011">
    <property type="entry name" value="Znf_FYVE_PHD"/>
</dbReference>
<reference evidence="21" key="1">
    <citation type="submission" date="2022-04" db="EMBL/GenBank/DDBJ databases">
        <title>Carnegiea gigantea Genome sequencing and assembly v2.</title>
        <authorList>
            <person name="Copetti D."/>
            <person name="Sanderson M.J."/>
            <person name="Burquez A."/>
            <person name="Wojciechowski M.F."/>
        </authorList>
    </citation>
    <scope>NUCLEOTIDE SEQUENCE</scope>
    <source>
        <strain evidence="21">SGP5-SGP5p</strain>
        <tissue evidence="21">Aerial part</tissue>
    </source>
</reference>
<dbReference type="PROSITE" id="PS01357">
    <property type="entry name" value="ZF_ZZ_1"/>
    <property type="match status" value="2"/>
</dbReference>
<evidence type="ECO:0000256" key="2">
    <source>
        <dbReference type="ARBA" id="ARBA00004123"/>
    </source>
</evidence>
<dbReference type="SMART" id="SM01250">
    <property type="entry name" value="KAT11"/>
    <property type="match status" value="1"/>
</dbReference>
<dbReference type="SUPFAM" id="SSF57933">
    <property type="entry name" value="TAZ domain"/>
    <property type="match status" value="1"/>
</dbReference>
<dbReference type="PROSITE" id="PS50016">
    <property type="entry name" value="ZF_PHD_2"/>
    <property type="match status" value="1"/>
</dbReference>
<feature type="domain" description="PHD-type" evidence="17">
    <location>
        <begin position="707"/>
        <end position="784"/>
    </location>
</feature>
<dbReference type="InterPro" id="IPR013178">
    <property type="entry name" value="Histone_AcTrfase_Rtt109/CBP"/>
</dbReference>
<dbReference type="Pfam" id="PF00628">
    <property type="entry name" value="PHD"/>
    <property type="match status" value="1"/>
</dbReference>
<dbReference type="GO" id="GO:0008270">
    <property type="term" value="F:zinc ion binding"/>
    <property type="evidence" value="ECO:0007669"/>
    <property type="project" value="UniProtKB-KW"/>
</dbReference>